<evidence type="ECO:0000256" key="5">
    <source>
        <dbReference type="ARBA" id="ARBA00022528"/>
    </source>
</evidence>
<proteinExistence type="inferred from homology"/>
<dbReference type="InterPro" id="IPR036736">
    <property type="entry name" value="ACP-like_sf"/>
</dbReference>
<protein>
    <recommendedName>
        <fullName evidence="12">Acyl carrier protein</fullName>
    </recommendedName>
</protein>
<dbReference type="SUPFAM" id="SSF47336">
    <property type="entry name" value="ACP-like"/>
    <property type="match status" value="1"/>
</dbReference>
<evidence type="ECO:0000313" key="14">
    <source>
        <dbReference type="EMBL" id="WVZ51531.1"/>
    </source>
</evidence>
<dbReference type="Pfam" id="PF00550">
    <property type="entry name" value="PP-binding"/>
    <property type="match status" value="1"/>
</dbReference>
<evidence type="ECO:0000259" key="13">
    <source>
        <dbReference type="PROSITE" id="PS50075"/>
    </source>
</evidence>
<dbReference type="PANTHER" id="PTHR46153">
    <property type="entry name" value="ACYL CARRIER PROTEIN"/>
    <property type="match status" value="1"/>
</dbReference>
<feature type="domain" description="Carrier" evidence="13">
    <location>
        <begin position="72"/>
        <end position="147"/>
    </location>
</feature>
<name>A0AAQ3PR56_PASNO</name>
<evidence type="ECO:0000256" key="3">
    <source>
        <dbReference type="ARBA" id="ARBA00022450"/>
    </source>
</evidence>
<keyword evidence="9" id="KW-0809">Transit peptide</keyword>
<dbReference type="PANTHER" id="PTHR46153:SF11">
    <property type="entry name" value="ACYL CARRIER PROTEIN 4, CHLOROPLASTIC"/>
    <property type="match status" value="1"/>
</dbReference>
<keyword evidence="3 12" id="KW-0596">Phosphopantetheine</keyword>
<dbReference type="GO" id="GO:0000036">
    <property type="term" value="F:acyl carrier activity"/>
    <property type="evidence" value="ECO:0007669"/>
    <property type="project" value="InterPro"/>
</dbReference>
<sequence>MATSSAISAMAGYYKATTLSWKGVTGVPGGRNLVSMAAATTTPGGGSGSGRGLVVSLRRRSPRSFRVYAAKSETVSKVMHIVKQQLALAEDVGLTPESKFTELGADSLDTVEIVMALEEEFSITVEEDNAQSIATIQDAADLIDTLVQNKPRPAA</sequence>
<comment type="similarity">
    <text evidence="2">Belongs to the acyl carrier protein (ACP) family.</text>
</comment>
<dbReference type="AlphaFoldDB" id="A0AAQ3PR56"/>
<dbReference type="GO" id="GO:0009507">
    <property type="term" value="C:chloroplast"/>
    <property type="evidence" value="ECO:0007669"/>
    <property type="project" value="UniProtKB-SubCell"/>
</dbReference>
<dbReference type="InterPro" id="IPR006162">
    <property type="entry name" value="Ppantetheine_attach_site"/>
</dbReference>
<keyword evidence="6" id="KW-0597">Phosphoprotein</keyword>
<dbReference type="Gene3D" id="1.10.1200.10">
    <property type="entry name" value="ACP-like"/>
    <property type="match status" value="1"/>
</dbReference>
<dbReference type="EMBL" id="CP144745">
    <property type="protein sequence ID" value="WVZ51531.1"/>
    <property type="molecule type" value="Genomic_DNA"/>
</dbReference>
<accession>A0AAQ3PR56</accession>
<organism evidence="14 15">
    <name type="scientific">Paspalum notatum var. saurae</name>
    <dbReference type="NCBI Taxonomy" id="547442"/>
    <lineage>
        <taxon>Eukaryota</taxon>
        <taxon>Viridiplantae</taxon>
        <taxon>Streptophyta</taxon>
        <taxon>Embryophyta</taxon>
        <taxon>Tracheophyta</taxon>
        <taxon>Spermatophyta</taxon>
        <taxon>Magnoliopsida</taxon>
        <taxon>Liliopsida</taxon>
        <taxon>Poales</taxon>
        <taxon>Poaceae</taxon>
        <taxon>PACMAD clade</taxon>
        <taxon>Panicoideae</taxon>
        <taxon>Andropogonodae</taxon>
        <taxon>Paspaleae</taxon>
        <taxon>Paspalinae</taxon>
        <taxon>Paspalum</taxon>
    </lineage>
</organism>
<keyword evidence="8" id="KW-0276">Fatty acid metabolism</keyword>
<keyword evidence="15" id="KW-1185">Reference proteome</keyword>
<dbReference type="NCBIfam" id="NF002148">
    <property type="entry name" value="PRK00982.1-2"/>
    <property type="match status" value="1"/>
</dbReference>
<evidence type="ECO:0000256" key="11">
    <source>
        <dbReference type="ARBA" id="ARBA00023160"/>
    </source>
</evidence>
<evidence type="ECO:0000313" key="15">
    <source>
        <dbReference type="Proteomes" id="UP001341281"/>
    </source>
</evidence>
<keyword evidence="11 12" id="KW-0275">Fatty acid biosynthesis</keyword>
<keyword evidence="10" id="KW-0443">Lipid metabolism</keyword>
<dbReference type="HAMAP" id="MF_01217">
    <property type="entry name" value="Acyl_carrier"/>
    <property type="match status" value="1"/>
</dbReference>
<comment type="subcellular location">
    <subcellularLocation>
        <location evidence="1">Plastid</location>
        <location evidence="1">Chloroplast</location>
    </subcellularLocation>
</comment>
<evidence type="ECO:0000256" key="8">
    <source>
        <dbReference type="ARBA" id="ARBA00022832"/>
    </source>
</evidence>
<evidence type="ECO:0000256" key="1">
    <source>
        <dbReference type="ARBA" id="ARBA00004229"/>
    </source>
</evidence>
<keyword evidence="7" id="KW-0934">Plastid</keyword>
<evidence type="ECO:0000256" key="6">
    <source>
        <dbReference type="ARBA" id="ARBA00022553"/>
    </source>
</evidence>
<keyword evidence="5" id="KW-0150">Chloroplast</keyword>
<reference evidence="14 15" key="1">
    <citation type="submission" date="2024-02" db="EMBL/GenBank/DDBJ databases">
        <title>High-quality chromosome-scale genome assembly of Pensacola bahiagrass (Paspalum notatum Flugge var. saurae).</title>
        <authorList>
            <person name="Vega J.M."/>
            <person name="Podio M."/>
            <person name="Orjuela J."/>
            <person name="Siena L.A."/>
            <person name="Pessino S.C."/>
            <person name="Combes M.C."/>
            <person name="Mariac C."/>
            <person name="Albertini E."/>
            <person name="Pupilli F."/>
            <person name="Ortiz J.P.A."/>
            <person name="Leblanc O."/>
        </authorList>
    </citation>
    <scope>NUCLEOTIDE SEQUENCE [LARGE SCALE GENOMIC DNA]</scope>
    <source>
        <strain evidence="14">R1</strain>
        <tissue evidence="14">Leaf</tissue>
    </source>
</reference>
<dbReference type="Proteomes" id="UP001341281">
    <property type="component" value="Chromosome 01"/>
</dbReference>
<dbReference type="NCBIfam" id="TIGR00517">
    <property type="entry name" value="acyl_carrier"/>
    <property type="match status" value="1"/>
</dbReference>
<gene>
    <name evidence="14" type="ORF">U9M48_002668</name>
</gene>
<evidence type="ECO:0000256" key="10">
    <source>
        <dbReference type="ARBA" id="ARBA00023098"/>
    </source>
</evidence>
<dbReference type="PROSITE" id="PS00012">
    <property type="entry name" value="PHOSPHOPANTETHEINE"/>
    <property type="match status" value="1"/>
</dbReference>
<dbReference type="InterPro" id="IPR003231">
    <property type="entry name" value="ACP"/>
</dbReference>
<keyword evidence="4 12" id="KW-0444">Lipid biosynthesis</keyword>
<evidence type="ECO:0000256" key="2">
    <source>
        <dbReference type="ARBA" id="ARBA00010930"/>
    </source>
</evidence>
<dbReference type="InterPro" id="IPR044813">
    <property type="entry name" value="ACP_chloroplastic"/>
</dbReference>
<evidence type="ECO:0000256" key="12">
    <source>
        <dbReference type="RuleBase" id="RU000722"/>
    </source>
</evidence>
<evidence type="ECO:0000256" key="4">
    <source>
        <dbReference type="ARBA" id="ARBA00022516"/>
    </source>
</evidence>
<comment type="function">
    <text evidence="12">Carrier of the growing fatty acid chain in fatty acid biosynthesis.</text>
</comment>
<evidence type="ECO:0000256" key="9">
    <source>
        <dbReference type="ARBA" id="ARBA00022946"/>
    </source>
</evidence>
<dbReference type="InterPro" id="IPR009081">
    <property type="entry name" value="PP-bd_ACP"/>
</dbReference>
<evidence type="ECO:0000256" key="7">
    <source>
        <dbReference type="ARBA" id="ARBA00022640"/>
    </source>
</evidence>
<dbReference type="PROSITE" id="PS50075">
    <property type="entry name" value="CARRIER"/>
    <property type="match status" value="1"/>
</dbReference>